<dbReference type="InterPro" id="IPR000792">
    <property type="entry name" value="Tscrpt_reg_LuxR_C"/>
</dbReference>
<sequence>MERVTVTESSGRLRLSDREREALRLTAIGMTPAEAATEMGVCTSRVNRCLRYVAAKLHSPERPGAVHRAYMLREISPPELIDDGGIVLCAGQHEVLCGLAGGQDLEWIAANSGIWADEIRRDVLELMALVGAKTLAHLVHRGWELGLLGPARDEATSSRSFGPGPTPHSVSRFC</sequence>
<comment type="caution">
    <text evidence="3">The sequence shown here is derived from an EMBL/GenBank/DDBJ whole genome shotgun (WGS) entry which is preliminary data.</text>
</comment>
<protein>
    <recommendedName>
        <fullName evidence="2">HTH luxR-type domain-containing protein</fullName>
    </recommendedName>
</protein>
<proteinExistence type="predicted"/>
<gene>
    <name evidence="3" type="ORF">GCM10009680_05710</name>
</gene>
<evidence type="ECO:0000313" key="3">
    <source>
        <dbReference type="EMBL" id="GAA1668954.1"/>
    </source>
</evidence>
<dbReference type="SMART" id="SM00421">
    <property type="entry name" value="HTH_LUXR"/>
    <property type="match status" value="1"/>
</dbReference>
<feature type="region of interest" description="Disordered" evidence="1">
    <location>
        <begin position="154"/>
        <end position="174"/>
    </location>
</feature>
<dbReference type="Gene3D" id="1.10.10.10">
    <property type="entry name" value="Winged helix-like DNA-binding domain superfamily/Winged helix DNA-binding domain"/>
    <property type="match status" value="1"/>
</dbReference>
<reference evidence="3 4" key="1">
    <citation type="journal article" date="2019" name="Int. J. Syst. Evol. Microbiol.">
        <title>The Global Catalogue of Microorganisms (GCM) 10K type strain sequencing project: providing services to taxonomists for standard genome sequencing and annotation.</title>
        <authorList>
            <consortium name="The Broad Institute Genomics Platform"/>
            <consortium name="The Broad Institute Genome Sequencing Center for Infectious Disease"/>
            <person name="Wu L."/>
            <person name="Ma J."/>
        </authorList>
    </citation>
    <scope>NUCLEOTIDE SEQUENCE [LARGE SCALE GENOMIC DNA]</scope>
    <source>
        <strain evidence="3 4">JCM 13244</strain>
    </source>
</reference>
<dbReference type="EMBL" id="BAAALR010000007">
    <property type="protein sequence ID" value="GAA1668954.1"/>
    <property type="molecule type" value="Genomic_DNA"/>
</dbReference>
<accession>A0ABN2GCB6</accession>
<dbReference type="Proteomes" id="UP001499947">
    <property type="component" value="Unassembled WGS sequence"/>
</dbReference>
<evidence type="ECO:0000259" key="2">
    <source>
        <dbReference type="SMART" id="SM00421"/>
    </source>
</evidence>
<evidence type="ECO:0000313" key="4">
    <source>
        <dbReference type="Proteomes" id="UP001499947"/>
    </source>
</evidence>
<dbReference type="SUPFAM" id="SSF46894">
    <property type="entry name" value="C-terminal effector domain of the bipartite response regulators"/>
    <property type="match status" value="1"/>
</dbReference>
<evidence type="ECO:0000256" key="1">
    <source>
        <dbReference type="SAM" id="MobiDB-lite"/>
    </source>
</evidence>
<dbReference type="InterPro" id="IPR016032">
    <property type="entry name" value="Sig_transdc_resp-reg_C-effctor"/>
</dbReference>
<dbReference type="InterPro" id="IPR036388">
    <property type="entry name" value="WH-like_DNA-bd_sf"/>
</dbReference>
<feature type="domain" description="HTH luxR-type" evidence="2">
    <location>
        <begin position="12"/>
        <end position="69"/>
    </location>
</feature>
<organism evidence="3 4">
    <name type="scientific">Streptomyces yatensis</name>
    <dbReference type="NCBI Taxonomy" id="155177"/>
    <lineage>
        <taxon>Bacteria</taxon>
        <taxon>Bacillati</taxon>
        <taxon>Actinomycetota</taxon>
        <taxon>Actinomycetes</taxon>
        <taxon>Kitasatosporales</taxon>
        <taxon>Streptomycetaceae</taxon>
        <taxon>Streptomyces</taxon>
        <taxon>Streptomyces violaceusniger group</taxon>
    </lineage>
</organism>
<name>A0ABN2GCB6_9ACTN</name>
<keyword evidence="4" id="KW-1185">Reference proteome</keyword>